<dbReference type="AlphaFoldDB" id="A0A412YUZ9"/>
<reference evidence="2 3" key="1">
    <citation type="submission" date="2018-08" db="EMBL/GenBank/DDBJ databases">
        <title>A genome reference for cultivated species of the human gut microbiota.</title>
        <authorList>
            <person name="Zou Y."/>
            <person name="Xue W."/>
            <person name="Luo G."/>
        </authorList>
    </citation>
    <scope>NUCLEOTIDE SEQUENCE [LARGE SCALE GENOMIC DNA]</scope>
    <source>
        <strain evidence="2 3">AF14-1AC</strain>
    </source>
</reference>
<dbReference type="EMBL" id="QRZL01000029">
    <property type="protein sequence ID" value="RGV70644.1"/>
    <property type="molecule type" value="Genomic_DNA"/>
</dbReference>
<accession>A0A412YUZ9</accession>
<evidence type="ECO:0000313" key="2">
    <source>
        <dbReference type="EMBL" id="RGV70644.1"/>
    </source>
</evidence>
<name>A0A412YUZ9_9BACT</name>
<dbReference type="Proteomes" id="UP000283678">
    <property type="component" value="Unassembled WGS sequence"/>
</dbReference>
<organism evidence="2 3">
    <name type="scientific">Phocaeicola dorei</name>
    <dbReference type="NCBI Taxonomy" id="357276"/>
    <lineage>
        <taxon>Bacteria</taxon>
        <taxon>Pseudomonadati</taxon>
        <taxon>Bacteroidota</taxon>
        <taxon>Bacteroidia</taxon>
        <taxon>Bacteroidales</taxon>
        <taxon>Bacteroidaceae</taxon>
        <taxon>Phocaeicola</taxon>
    </lineage>
</organism>
<dbReference type="Pfam" id="PF22483">
    <property type="entry name" value="Mu-transpos_C_2"/>
    <property type="match status" value="1"/>
</dbReference>
<feature type="non-terminal residue" evidence="2">
    <location>
        <position position="1"/>
    </location>
</feature>
<dbReference type="RefSeq" id="WP_410522643.1">
    <property type="nucleotide sequence ID" value="NZ_QRZL01000029.1"/>
</dbReference>
<dbReference type="InterPro" id="IPR054353">
    <property type="entry name" value="IstA-like_C"/>
</dbReference>
<gene>
    <name evidence="2" type="ORF">DWW04_19815</name>
</gene>
<proteinExistence type="predicted"/>
<protein>
    <submittedName>
        <fullName evidence="2">IS21 family transposase</fullName>
    </submittedName>
</protein>
<evidence type="ECO:0000259" key="1">
    <source>
        <dbReference type="Pfam" id="PF22483"/>
    </source>
</evidence>
<feature type="domain" description="Transposase for insertion sequence element IS21-like C-terminal" evidence="1">
    <location>
        <begin position="3"/>
        <end position="65"/>
    </location>
</feature>
<comment type="caution">
    <text evidence="2">The sequence shown here is derived from an EMBL/GenBank/DDBJ whole genome shotgun (WGS) entry which is preliminary data.</text>
</comment>
<sequence>YHVRKDNTVRYRTNYYSVPSSTYRNRNTVVWLLENNGYIELYDKESGKLICRHELCPGKGKNVCDKRHHKDKTRSVNDLQVRIRKRTEDDPTVILWLRNLEREKPRYYRDNMKLLLHVISEYGKETVIAALRTCLEKNIYNSLSVQEISGSIHRSKDNMDGMTIQAPTSIPETADCHPEKTDINQYNKFFE</sequence>
<evidence type="ECO:0000313" key="3">
    <source>
        <dbReference type="Proteomes" id="UP000283678"/>
    </source>
</evidence>